<name>A9NQS7_PICSI</name>
<sequence>MDEFDEEDIWGSTVDPRTKQVIGFQENECNGVAQCRSMGKDGSSNNRRRSVKFHQKESCHEENNNRRRTRYQSSAPLTIPYLSQMVWEEKNSENFGRRSHGISDDDKDLEKLPPHEFIAMQYAQRGITSFSVYEGVGRTLKGRDLSRVRNAVWTRTGFIE</sequence>
<dbReference type="Pfam" id="PF04520">
    <property type="entry name" value="Senescence_reg"/>
    <property type="match status" value="1"/>
</dbReference>
<dbReference type="PANTHER" id="PTHR46525">
    <property type="entry name" value="EMB|CAB72159.1"/>
    <property type="match status" value="1"/>
</dbReference>
<evidence type="ECO:0008006" key="4">
    <source>
        <dbReference type="Google" id="ProtNLM"/>
    </source>
</evidence>
<dbReference type="AlphaFoldDB" id="A9NQS7"/>
<feature type="region of interest" description="Disordered" evidence="2">
    <location>
        <begin position="35"/>
        <end position="74"/>
    </location>
</feature>
<proteinExistence type="evidence at transcript level"/>
<protein>
    <recommendedName>
        <fullName evidence="4">Senescence regulator S40</fullName>
    </recommendedName>
</protein>
<dbReference type="PANTHER" id="PTHR46525:SF2">
    <property type="entry name" value="EMB|CAB72159.1"/>
    <property type="match status" value="1"/>
</dbReference>
<reference evidence="3" key="1">
    <citation type="journal article" date="2008" name="BMC Genomics">
        <title>A conifer genomics resource of 200,000 spruce (Picea spp.) ESTs and 6,464 high-quality, sequence-finished full-length cDNAs for Sitka spruce (Picea sitchensis).</title>
        <authorList>
            <person name="Ralph S.G."/>
            <person name="Chun H.J."/>
            <person name="Kolosova N."/>
            <person name="Cooper D."/>
            <person name="Oddy C."/>
            <person name="Ritland C.E."/>
            <person name="Kirkpatrick R."/>
            <person name="Moore R."/>
            <person name="Barber S."/>
            <person name="Holt R.A."/>
            <person name="Jones S.J."/>
            <person name="Marra M.A."/>
            <person name="Douglas C.J."/>
            <person name="Ritland K."/>
            <person name="Bohlmann J."/>
        </authorList>
    </citation>
    <scope>NUCLEOTIDE SEQUENCE</scope>
    <source>
        <tissue evidence="3">Bark</tissue>
    </source>
</reference>
<feature type="compositionally biased region" description="Basic and acidic residues" evidence="2">
    <location>
        <begin position="54"/>
        <end position="65"/>
    </location>
</feature>
<comment type="similarity">
    <text evidence="1">Belongs to the senescence regulator S40 family.</text>
</comment>
<dbReference type="EMBL" id="EF083652">
    <property type="protein sequence ID" value="ABK22988.1"/>
    <property type="molecule type" value="mRNA"/>
</dbReference>
<dbReference type="GO" id="GO:0010150">
    <property type="term" value="P:leaf senescence"/>
    <property type="evidence" value="ECO:0007669"/>
    <property type="project" value="UniProtKB-ARBA"/>
</dbReference>
<evidence type="ECO:0000313" key="3">
    <source>
        <dbReference type="EMBL" id="ABK22988.1"/>
    </source>
</evidence>
<evidence type="ECO:0000256" key="1">
    <source>
        <dbReference type="ARBA" id="ARBA00034773"/>
    </source>
</evidence>
<accession>A9NQS7</accession>
<evidence type="ECO:0000256" key="2">
    <source>
        <dbReference type="SAM" id="MobiDB-lite"/>
    </source>
</evidence>
<organism evidence="3">
    <name type="scientific">Picea sitchensis</name>
    <name type="common">Sitka spruce</name>
    <name type="synonym">Pinus sitchensis</name>
    <dbReference type="NCBI Taxonomy" id="3332"/>
    <lineage>
        <taxon>Eukaryota</taxon>
        <taxon>Viridiplantae</taxon>
        <taxon>Streptophyta</taxon>
        <taxon>Embryophyta</taxon>
        <taxon>Tracheophyta</taxon>
        <taxon>Spermatophyta</taxon>
        <taxon>Pinopsida</taxon>
        <taxon>Pinidae</taxon>
        <taxon>Conifers I</taxon>
        <taxon>Pinales</taxon>
        <taxon>Pinaceae</taxon>
        <taxon>Picea</taxon>
    </lineage>
</organism>
<dbReference type="InterPro" id="IPR007608">
    <property type="entry name" value="Senescence_reg_S40"/>
</dbReference>